<accession>A0A382L4A0</accession>
<feature type="transmembrane region" description="Helical" evidence="1">
    <location>
        <begin position="71"/>
        <end position="90"/>
    </location>
</feature>
<feature type="transmembrane region" description="Helical" evidence="1">
    <location>
        <begin position="110"/>
        <end position="133"/>
    </location>
</feature>
<keyword evidence="1" id="KW-1133">Transmembrane helix</keyword>
<name>A0A382L4A0_9ZZZZ</name>
<dbReference type="EMBL" id="UINC01083774">
    <property type="protein sequence ID" value="SVC29807.1"/>
    <property type="molecule type" value="Genomic_DNA"/>
</dbReference>
<feature type="transmembrane region" description="Helical" evidence="1">
    <location>
        <begin position="37"/>
        <end position="59"/>
    </location>
</feature>
<organism evidence="2">
    <name type="scientific">marine metagenome</name>
    <dbReference type="NCBI Taxonomy" id="408172"/>
    <lineage>
        <taxon>unclassified sequences</taxon>
        <taxon>metagenomes</taxon>
        <taxon>ecological metagenomes</taxon>
    </lineage>
</organism>
<evidence type="ECO:0000313" key="2">
    <source>
        <dbReference type="EMBL" id="SVC29807.1"/>
    </source>
</evidence>
<evidence type="ECO:0000256" key="1">
    <source>
        <dbReference type="SAM" id="Phobius"/>
    </source>
</evidence>
<protein>
    <submittedName>
        <fullName evidence="2">Uncharacterized protein</fullName>
    </submittedName>
</protein>
<keyword evidence="1" id="KW-0812">Transmembrane</keyword>
<feature type="non-terminal residue" evidence="2">
    <location>
        <position position="189"/>
    </location>
</feature>
<reference evidence="2" key="1">
    <citation type="submission" date="2018-05" db="EMBL/GenBank/DDBJ databases">
        <authorList>
            <person name="Lanie J.A."/>
            <person name="Ng W.-L."/>
            <person name="Kazmierczak K.M."/>
            <person name="Andrzejewski T.M."/>
            <person name="Davidsen T.M."/>
            <person name="Wayne K.J."/>
            <person name="Tettelin H."/>
            <person name="Glass J.I."/>
            <person name="Rusch D."/>
            <person name="Podicherti R."/>
            <person name="Tsui H.-C.T."/>
            <person name="Winkler M.E."/>
        </authorList>
    </citation>
    <scope>NUCLEOTIDE SEQUENCE</scope>
</reference>
<dbReference type="AlphaFoldDB" id="A0A382L4A0"/>
<sequence>MFLTRTLPTLLAFAFGAVAVLIYYIPHGVAQEIERELSLWLRILYAFAYFLGLYSILNLHWTRIQRRQGGWAYSGVAIASFLVMFLFVVYNDGAGPFAPQASAGGYQWMFTYIHVACSSTMFSMLAFYIASAAYRTFRARSSDAAILLVAAIILMVGRVPIGHAISEFFPEAVAWLMEVPNLAAKRGIV</sequence>
<keyword evidence="1" id="KW-0472">Membrane</keyword>
<feature type="transmembrane region" description="Helical" evidence="1">
    <location>
        <begin position="145"/>
        <end position="165"/>
    </location>
</feature>
<proteinExistence type="predicted"/>
<gene>
    <name evidence="2" type="ORF">METZ01_LOCUS282661</name>
</gene>
<feature type="transmembrane region" description="Helical" evidence="1">
    <location>
        <begin position="7"/>
        <end position="25"/>
    </location>
</feature>